<dbReference type="AlphaFoldDB" id="A0A7R9B8P6"/>
<proteinExistence type="predicted"/>
<sequence length="138" mass="15681">MCFIPRSLENNDCVHINTAIALERLVRNHCSKMGEYMLYQALYMYTPVAVGELALKENDILEVPVQQGAPRKGETVLAPPTGWLRAFNTRTGIEGYVRRSLLLGCMWSLFHCVRLVTIANSQTTTIYCILCTDRLIER</sequence>
<organism evidence="1">
    <name type="scientific">Timema shepardi</name>
    <name type="common">Walking stick</name>
    <dbReference type="NCBI Taxonomy" id="629360"/>
    <lineage>
        <taxon>Eukaryota</taxon>
        <taxon>Metazoa</taxon>
        <taxon>Ecdysozoa</taxon>
        <taxon>Arthropoda</taxon>
        <taxon>Hexapoda</taxon>
        <taxon>Insecta</taxon>
        <taxon>Pterygota</taxon>
        <taxon>Neoptera</taxon>
        <taxon>Polyneoptera</taxon>
        <taxon>Phasmatodea</taxon>
        <taxon>Timematodea</taxon>
        <taxon>Timematoidea</taxon>
        <taxon>Timematidae</taxon>
        <taxon>Timema</taxon>
    </lineage>
</organism>
<dbReference type="InterPro" id="IPR036028">
    <property type="entry name" value="SH3-like_dom_sf"/>
</dbReference>
<evidence type="ECO:0008006" key="2">
    <source>
        <dbReference type="Google" id="ProtNLM"/>
    </source>
</evidence>
<accession>A0A7R9B8P6</accession>
<reference evidence="1" key="1">
    <citation type="submission" date="2020-11" db="EMBL/GenBank/DDBJ databases">
        <authorList>
            <person name="Tran Van P."/>
        </authorList>
    </citation>
    <scope>NUCLEOTIDE SEQUENCE</scope>
</reference>
<protein>
    <recommendedName>
        <fullName evidence="2">SH3 domain-containing protein</fullName>
    </recommendedName>
</protein>
<evidence type="ECO:0000313" key="1">
    <source>
        <dbReference type="EMBL" id="CAD7268025.1"/>
    </source>
</evidence>
<dbReference type="Gene3D" id="2.30.30.40">
    <property type="entry name" value="SH3 Domains"/>
    <property type="match status" value="1"/>
</dbReference>
<name>A0A7R9B8P6_TIMSH</name>
<gene>
    <name evidence="1" type="ORF">TSIB3V08_LOCUS12027</name>
</gene>
<dbReference type="SUPFAM" id="SSF50044">
    <property type="entry name" value="SH3-domain"/>
    <property type="match status" value="1"/>
</dbReference>
<dbReference type="EMBL" id="OC011307">
    <property type="protein sequence ID" value="CAD7268025.1"/>
    <property type="molecule type" value="Genomic_DNA"/>
</dbReference>